<evidence type="ECO:0000259" key="10">
    <source>
        <dbReference type="PROSITE" id="PS50067"/>
    </source>
</evidence>
<dbReference type="SMART" id="SM00129">
    <property type="entry name" value="KISc"/>
    <property type="match status" value="1"/>
</dbReference>
<evidence type="ECO:0000256" key="6">
    <source>
        <dbReference type="ARBA" id="ARBA00023212"/>
    </source>
</evidence>
<dbReference type="SUPFAM" id="SSF52540">
    <property type="entry name" value="P-loop containing nucleoside triphosphate hydrolases"/>
    <property type="match status" value="1"/>
</dbReference>
<evidence type="ECO:0000256" key="7">
    <source>
        <dbReference type="PROSITE-ProRule" id="PRU00283"/>
    </source>
</evidence>
<feature type="domain" description="Kinesin motor" evidence="10">
    <location>
        <begin position="18"/>
        <end position="348"/>
    </location>
</feature>
<feature type="region of interest" description="Disordered" evidence="9">
    <location>
        <begin position="1059"/>
        <end position="1083"/>
    </location>
</feature>
<feature type="region of interest" description="Disordered" evidence="9">
    <location>
        <begin position="828"/>
        <end position="847"/>
    </location>
</feature>
<name>A0ABM4BLQ0_HYDVU</name>
<evidence type="ECO:0000256" key="8">
    <source>
        <dbReference type="SAM" id="Coils"/>
    </source>
</evidence>
<comment type="subcellular location">
    <subcellularLocation>
        <location evidence="1">Cytoplasm</location>
        <location evidence="1">Cytoskeleton</location>
    </subcellularLocation>
</comment>
<evidence type="ECO:0000256" key="5">
    <source>
        <dbReference type="ARBA" id="ARBA00023175"/>
    </source>
</evidence>
<reference evidence="12" key="1">
    <citation type="submission" date="2025-08" db="UniProtKB">
        <authorList>
            <consortium name="RefSeq"/>
        </authorList>
    </citation>
    <scope>IDENTIFICATION</scope>
</reference>
<dbReference type="InterPro" id="IPR027417">
    <property type="entry name" value="P-loop_NTPase"/>
</dbReference>
<feature type="binding site" evidence="7">
    <location>
        <begin position="95"/>
        <end position="102"/>
    </location>
    <ligand>
        <name>ATP</name>
        <dbReference type="ChEBI" id="CHEBI:30616"/>
    </ligand>
</feature>
<dbReference type="InterPro" id="IPR036961">
    <property type="entry name" value="Kinesin_motor_dom_sf"/>
</dbReference>
<evidence type="ECO:0000313" key="12">
    <source>
        <dbReference type="RefSeq" id="XP_065649993.1"/>
    </source>
</evidence>
<keyword evidence="5 7" id="KW-0505">Motor protein</keyword>
<dbReference type="PANTHER" id="PTHR47968">
    <property type="entry name" value="CENTROMERE PROTEIN E"/>
    <property type="match status" value="1"/>
</dbReference>
<dbReference type="Gene3D" id="3.40.850.10">
    <property type="entry name" value="Kinesin motor domain"/>
    <property type="match status" value="1"/>
</dbReference>
<evidence type="ECO:0000256" key="1">
    <source>
        <dbReference type="ARBA" id="ARBA00004245"/>
    </source>
</evidence>
<dbReference type="InterPro" id="IPR027640">
    <property type="entry name" value="Kinesin-like_fam"/>
</dbReference>
<protein>
    <submittedName>
        <fullName evidence="12">Uncharacterized protein LOC100197441 isoform X3</fullName>
    </submittedName>
</protein>
<gene>
    <name evidence="12" type="primary">LOC100197441</name>
</gene>
<dbReference type="Proteomes" id="UP001652625">
    <property type="component" value="Chromosome 03"/>
</dbReference>
<dbReference type="PRINTS" id="PR00380">
    <property type="entry name" value="KINESINHEAVY"/>
</dbReference>
<proteinExistence type="inferred from homology"/>
<dbReference type="Pfam" id="PF00225">
    <property type="entry name" value="Kinesin"/>
    <property type="match status" value="1"/>
</dbReference>
<dbReference type="GeneID" id="100197441"/>
<keyword evidence="11" id="KW-1185">Reference proteome</keyword>
<keyword evidence="6" id="KW-0963">Cytoplasm</keyword>
<dbReference type="InterPro" id="IPR001752">
    <property type="entry name" value="Kinesin_motor_dom"/>
</dbReference>
<organism evidence="11 12">
    <name type="scientific">Hydra vulgaris</name>
    <name type="common">Hydra</name>
    <name type="synonym">Hydra attenuata</name>
    <dbReference type="NCBI Taxonomy" id="6087"/>
    <lineage>
        <taxon>Eukaryota</taxon>
        <taxon>Metazoa</taxon>
        <taxon>Cnidaria</taxon>
        <taxon>Hydrozoa</taxon>
        <taxon>Hydroidolina</taxon>
        <taxon>Anthoathecata</taxon>
        <taxon>Aplanulata</taxon>
        <taxon>Hydridae</taxon>
        <taxon>Hydra</taxon>
    </lineage>
</organism>
<keyword evidence="4 8" id="KW-0175">Coiled coil</keyword>
<evidence type="ECO:0000256" key="3">
    <source>
        <dbReference type="ARBA" id="ARBA00022840"/>
    </source>
</evidence>
<dbReference type="PROSITE" id="PS50067">
    <property type="entry name" value="KINESIN_MOTOR_2"/>
    <property type="match status" value="1"/>
</dbReference>
<feature type="coiled-coil region" evidence="8">
    <location>
        <begin position="363"/>
        <end position="397"/>
    </location>
</feature>
<evidence type="ECO:0000256" key="2">
    <source>
        <dbReference type="ARBA" id="ARBA00022741"/>
    </source>
</evidence>
<keyword evidence="3 7" id="KW-0067">ATP-binding</keyword>
<dbReference type="RefSeq" id="XP_065649993.1">
    <property type="nucleotide sequence ID" value="XM_065793921.1"/>
</dbReference>
<evidence type="ECO:0000256" key="9">
    <source>
        <dbReference type="SAM" id="MobiDB-lite"/>
    </source>
</evidence>
<keyword evidence="2 7" id="KW-0547">Nucleotide-binding</keyword>
<evidence type="ECO:0000313" key="11">
    <source>
        <dbReference type="Proteomes" id="UP001652625"/>
    </source>
</evidence>
<keyword evidence="6" id="KW-0206">Cytoskeleton</keyword>
<sequence length="1106" mass="124768">MFFNNVRALVELFSDISNVQVFVRASPTFSVDETINLKFPNKNEIILQDGGKETKYKFDQVFPPQSSNEDITTSLCGPLVSSVFNGFNVSFIVYGQTCTGKTYSMLSQDGMIPTTVRKLFDCLSNCTEYSYSLSLSYLQIYQDRIYDLLFNSENGPLALREHPKDGILVEGLSETVINNTEEAIHLLDTGKVKLILDERTPHNSRSHVICMITIKKQLKRKSVKKKKISNFGRSEKEIEDTVIKTKLYMCDLAGAERMRKKDLETCSNRRMSEVKFINTSLLELGNVIHALASRSSYIPFRNAPLTRILQESLARNSKAAIMICVSPSLLNTKETKFSLNFGRRAMNVVNVSSSTYIEDFHMVNNIQKRKVDYKALAERLQKELIQLEEAYEKEKSNFQSLKYLIQQNSDGTQFVDDALEMKQKQYASVHCQTSFNSEKLCYDFSFLNSENSLSLITQYNTDINQKSETLEQLINGECKVYNEALDAPDGISPNFKKLSLDMLDYNYENANDFKTTEVIRNSVTLSQNENEVGTQVVLISNNQNADKSKCLYDAKNGDNETLVLNNVNQIEKESFSNTSHIYFENNCSTNGKLSGETVLLQKNSYLKISSNVSTQTDNLEDTNADQSHADQTEDFESFTMNTNNIFSASNITLRSVGEFLQNILKIGGSIPQLNYLHSITDITNIDIGKFDLLFGSSLTDNLDDLEKYIIYLGYLTEEMPYFIDSAVVLNDVLNIVADETNIVSVFDRDNVSILSHLDSVDACGSIAHKKFKSEWESCDDLLKLVEDELNNEKDMYITDSRSSEAISEKEASIVKELTGLEDQRESCEKKLSEELGDQTKSGDIDKVSDLDKKKDDIQTFFKKLKIDLEDLSLDENSDSDESSDLIGKDSDSNQNLFHKNSLTGLDTNNTSQNECNNKSITEIELENIALRKELMLVKLEKMRLEAMLAAMCKDIDLSTIGAPSIGVPSISGSKSSRRGSFKRLLKKFKIRKSSSHSITSTPNVTSTPNSVQKSGLVAKWLTQENRYSLTDPISPTADTDLKHESKSLSDINFAGDSPLISKKIPDDTPYENGDTASVKSKDRHFPFIKLHRNSRRFSKNLTKLEE</sequence>
<evidence type="ECO:0000256" key="4">
    <source>
        <dbReference type="ARBA" id="ARBA00023054"/>
    </source>
</evidence>
<dbReference type="PANTHER" id="PTHR47968:SF75">
    <property type="entry name" value="CENTROMERE-ASSOCIATED PROTEIN E"/>
    <property type="match status" value="1"/>
</dbReference>
<accession>A0ABM4BLQ0</accession>
<comment type="similarity">
    <text evidence="7">Belongs to the TRAFAC class myosin-kinesin ATPase superfamily. Kinesin family.</text>
</comment>